<keyword evidence="2" id="KW-0472">Membrane</keyword>
<evidence type="ECO:0000256" key="2">
    <source>
        <dbReference type="SAM" id="Phobius"/>
    </source>
</evidence>
<feature type="compositionally biased region" description="Basic and acidic residues" evidence="1">
    <location>
        <begin position="160"/>
        <end position="170"/>
    </location>
</feature>
<evidence type="ECO:0000256" key="1">
    <source>
        <dbReference type="SAM" id="MobiDB-lite"/>
    </source>
</evidence>
<evidence type="ECO:0000313" key="4">
    <source>
        <dbReference type="Proteomes" id="UP000323300"/>
    </source>
</evidence>
<name>A0A1I4D2S5_9HYPH</name>
<dbReference type="RefSeq" id="WP_188130504.1">
    <property type="nucleotide sequence ID" value="NZ_BSPE01000001.1"/>
</dbReference>
<organism evidence="3 4">
    <name type="scientific">Neomesorhizobium albiziae</name>
    <dbReference type="NCBI Taxonomy" id="335020"/>
    <lineage>
        <taxon>Bacteria</taxon>
        <taxon>Pseudomonadati</taxon>
        <taxon>Pseudomonadota</taxon>
        <taxon>Alphaproteobacteria</taxon>
        <taxon>Hyphomicrobiales</taxon>
        <taxon>Phyllobacteriaceae</taxon>
        <taxon>Neomesorhizobium</taxon>
    </lineage>
</organism>
<feature type="transmembrane region" description="Helical" evidence="2">
    <location>
        <begin position="91"/>
        <end position="112"/>
    </location>
</feature>
<keyword evidence="2" id="KW-0812">Transmembrane</keyword>
<sequence length="170" mass="18574">MSARPFDRVLLGVLAGVAATMAMTATMRRLHTVLPDDERYPLPPREIVDRSVSAIDERQARSKTLLAHFGFGGLTGALFALLPAIRGGGVAYGLGVWALSYLGWIPAARILAPAHRHPLRRNLLMIAAHIVWGLTLSKSLKEMEDAADEAFASSRKRPVGRKEQAEGRLR</sequence>
<gene>
    <name evidence="3" type="ORF">SAMN04488498_11576</name>
</gene>
<keyword evidence="4" id="KW-1185">Reference proteome</keyword>
<reference evidence="3 4" key="1">
    <citation type="submission" date="2016-10" db="EMBL/GenBank/DDBJ databases">
        <authorList>
            <person name="Varghese N."/>
            <person name="Submissions S."/>
        </authorList>
    </citation>
    <scope>NUCLEOTIDE SEQUENCE [LARGE SCALE GENOMIC DNA]</scope>
    <source>
        <strain evidence="3 4">DSM 21822</strain>
    </source>
</reference>
<feature type="transmembrane region" description="Helical" evidence="2">
    <location>
        <begin position="65"/>
        <end position="85"/>
    </location>
</feature>
<evidence type="ECO:0008006" key="5">
    <source>
        <dbReference type="Google" id="ProtNLM"/>
    </source>
</evidence>
<dbReference type="Proteomes" id="UP000323300">
    <property type="component" value="Unassembled WGS sequence"/>
</dbReference>
<protein>
    <recommendedName>
        <fullName evidence="5">DUF1440 domain-containing protein</fullName>
    </recommendedName>
</protein>
<accession>A0A1I4D2S5</accession>
<evidence type="ECO:0000313" key="3">
    <source>
        <dbReference type="EMBL" id="SFK87039.1"/>
    </source>
</evidence>
<proteinExistence type="predicted"/>
<dbReference type="AlphaFoldDB" id="A0A1I4D2S5"/>
<dbReference type="EMBL" id="FOSL01000015">
    <property type="protein sequence ID" value="SFK87039.1"/>
    <property type="molecule type" value="Genomic_DNA"/>
</dbReference>
<feature type="region of interest" description="Disordered" evidence="1">
    <location>
        <begin position="150"/>
        <end position="170"/>
    </location>
</feature>
<keyword evidence="2" id="KW-1133">Transmembrane helix</keyword>